<dbReference type="Gene3D" id="3.30.710.10">
    <property type="entry name" value="Potassium Channel Kv1.1, Chain A"/>
    <property type="match status" value="1"/>
</dbReference>
<dbReference type="AlphaFoldDB" id="A0A4Z0A983"/>
<dbReference type="Pfam" id="PF00651">
    <property type="entry name" value="BTB"/>
    <property type="match status" value="1"/>
</dbReference>
<dbReference type="Proteomes" id="UP000298061">
    <property type="component" value="Unassembled WGS sequence"/>
</dbReference>
<dbReference type="PROSITE" id="PS50097">
    <property type="entry name" value="BTB"/>
    <property type="match status" value="1"/>
</dbReference>
<name>A0A4Z0A983_9AGAM</name>
<dbReference type="EMBL" id="SFCI01000018">
    <property type="protein sequence ID" value="TFY83636.1"/>
    <property type="molecule type" value="Genomic_DNA"/>
</dbReference>
<keyword evidence="3" id="KW-1185">Reference proteome</keyword>
<comment type="caution">
    <text evidence="2">The sequence shown here is derived from an EMBL/GenBank/DDBJ whole genome shotgun (WGS) entry which is preliminary data.</text>
</comment>
<gene>
    <name evidence="2" type="ORF">EWM64_g376</name>
</gene>
<evidence type="ECO:0000313" key="3">
    <source>
        <dbReference type="Proteomes" id="UP000298061"/>
    </source>
</evidence>
<dbReference type="SUPFAM" id="SSF54695">
    <property type="entry name" value="POZ domain"/>
    <property type="match status" value="1"/>
</dbReference>
<sequence>MASLSASPVAERVLRHDLYYIQGGDVIFRVENYLFRVHRYFFVRESPYFREKLPHPAPPGEFSKGKEDSNPFVLEDALSVDFARFLWVFYNPKYSIYHANVEEWTSILKLAHQWQFAEIKSLAVRSLEGLEINAVRKIVIYHSYEIDRNLLLPSYTALTTREDPITITEGRELGLETSLQLARAREVARGPKSPGGLSCPSPVRVGATDLDVLIKDVFELPPRDVAGVILKAIHDGAKIIRAHLPTGKCGVGRIPLRAKSHKFVIMGNSPV</sequence>
<proteinExistence type="predicted"/>
<accession>A0A4Z0A983</accession>
<feature type="domain" description="BTB" evidence="1">
    <location>
        <begin position="24"/>
        <end position="98"/>
    </location>
</feature>
<organism evidence="2 3">
    <name type="scientific">Hericium alpestre</name>
    <dbReference type="NCBI Taxonomy" id="135208"/>
    <lineage>
        <taxon>Eukaryota</taxon>
        <taxon>Fungi</taxon>
        <taxon>Dikarya</taxon>
        <taxon>Basidiomycota</taxon>
        <taxon>Agaricomycotina</taxon>
        <taxon>Agaricomycetes</taxon>
        <taxon>Russulales</taxon>
        <taxon>Hericiaceae</taxon>
        <taxon>Hericium</taxon>
    </lineage>
</organism>
<evidence type="ECO:0000313" key="2">
    <source>
        <dbReference type="EMBL" id="TFY83636.1"/>
    </source>
</evidence>
<reference evidence="2 3" key="1">
    <citation type="submission" date="2019-02" db="EMBL/GenBank/DDBJ databases">
        <title>Genome sequencing of the rare red list fungi Hericium alpestre (H. flagellum).</title>
        <authorList>
            <person name="Buettner E."/>
            <person name="Kellner H."/>
        </authorList>
    </citation>
    <scope>NUCLEOTIDE SEQUENCE [LARGE SCALE GENOMIC DNA]</scope>
    <source>
        <strain evidence="2 3">DSM 108284</strain>
    </source>
</reference>
<evidence type="ECO:0000259" key="1">
    <source>
        <dbReference type="PROSITE" id="PS50097"/>
    </source>
</evidence>
<dbReference type="InterPro" id="IPR000210">
    <property type="entry name" value="BTB/POZ_dom"/>
</dbReference>
<dbReference type="STRING" id="135208.A0A4Z0A983"/>
<protein>
    <recommendedName>
        <fullName evidence="1">BTB domain-containing protein</fullName>
    </recommendedName>
</protein>
<dbReference type="InterPro" id="IPR011333">
    <property type="entry name" value="SKP1/BTB/POZ_sf"/>
</dbReference>
<dbReference type="OrthoDB" id="2593747at2759"/>